<dbReference type="RefSeq" id="WP_130936867.1">
    <property type="nucleotide sequence ID" value="NZ_BMEE01000004.1"/>
</dbReference>
<reference evidence="1 2" key="1">
    <citation type="journal article" date="2015" name="Int. J. Syst. Evol. Microbiol.">
        <title>Hyunsoonleella pacifica sp. nov., isolated from seawater of South Pacific Gyre.</title>
        <authorList>
            <person name="Gao X."/>
            <person name="Zhang Z."/>
            <person name="Dai X."/>
            <person name="Zhang X.H."/>
        </authorList>
    </citation>
    <scope>NUCLEOTIDE SEQUENCE [LARGE SCALE GENOMIC DNA]</scope>
    <source>
        <strain evidence="1 2">SW033</strain>
    </source>
</reference>
<dbReference type="SUPFAM" id="SSF49464">
    <property type="entry name" value="Carboxypeptidase regulatory domain-like"/>
    <property type="match status" value="1"/>
</dbReference>
<evidence type="ECO:0000313" key="2">
    <source>
        <dbReference type="Proteomes" id="UP000292372"/>
    </source>
</evidence>
<dbReference type="OrthoDB" id="1164701at2"/>
<keyword evidence="1" id="KW-0121">Carboxypeptidase</keyword>
<comment type="caution">
    <text evidence="1">The sequence shown here is derived from an EMBL/GenBank/DDBJ whole genome shotgun (WGS) entry which is preliminary data.</text>
</comment>
<organism evidence="1 2">
    <name type="scientific">Hyunsoonleella pacifica</name>
    <dbReference type="NCBI Taxonomy" id="1080224"/>
    <lineage>
        <taxon>Bacteria</taxon>
        <taxon>Pseudomonadati</taxon>
        <taxon>Bacteroidota</taxon>
        <taxon>Flavobacteriia</taxon>
        <taxon>Flavobacteriales</taxon>
        <taxon>Flavobacteriaceae</taxon>
    </lineage>
</organism>
<dbReference type="GO" id="GO:0004180">
    <property type="term" value="F:carboxypeptidase activity"/>
    <property type="evidence" value="ECO:0007669"/>
    <property type="project" value="UniProtKB-KW"/>
</dbReference>
<dbReference type="Pfam" id="PF13715">
    <property type="entry name" value="CarbopepD_reg_2"/>
    <property type="match status" value="1"/>
</dbReference>
<sequence>MCNSKSLKFSYKSIPTTLLFLFSFQYILAQSTISGKIVNPNNEPIPFVHIRIENTNIGTISNDIGVFKLVVNIKNKNKRLIISALGYNTEKITLKDSYRTITLTEDITQLNEVIIVAKDYAKELIKKAINAIPNNYPKTNERHTGFFRETTTWKNKEKPIYIAETVIEAIKEDYSKKNRSGDIKLIEFRKYESDALDTLNYRIHGGSHHIHRFDIVARRDFFLSNPEDYRYKVVDTLRHKGKEVYKVFVKMKNKNSAHVYIQEETFAIVKADIKLTSNFEILDFNRQFLNFTVAYEQSEDKLWRFSNSYYTTAFKKRGKLLNLTSEYVTTNIIPNKTDIPYLERHQFSEILLNETKKYDPNFWNNYTIISPNEMSESLFQSIDYSTKVGAKKQSNNLITFLKKISYEIGLTWTPFYIASNNINYTNSIIDIQQNNGAINRGSVSYTTSIFYTVKPHFLIGYTNESKISKTGTTSNDFVIAGNFNLNPDGRPIYISPRLNLGHQKLDYFLEQFNLEEDIKINRKRINSEKVDAFLSQRGFRLKPSLILAFEKSKCISFLISTSFNLSLNNKNGLMFRERGKFLLFPRKVFVENGQDNLLIQTNQKNLFENTISLNAGIAFKF</sequence>
<dbReference type="InterPro" id="IPR008969">
    <property type="entry name" value="CarboxyPept-like_regulatory"/>
</dbReference>
<gene>
    <name evidence="1" type="ORF">EYD46_09565</name>
</gene>
<dbReference type="AlphaFoldDB" id="A0A4Q9FMF0"/>
<accession>A0A4Q9FMF0</accession>
<keyword evidence="1" id="KW-0378">Hydrolase</keyword>
<name>A0A4Q9FMF0_9FLAO</name>
<dbReference type="Proteomes" id="UP000292372">
    <property type="component" value="Unassembled WGS sequence"/>
</dbReference>
<evidence type="ECO:0000313" key="1">
    <source>
        <dbReference type="EMBL" id="TBN15380.1"/>
    </source>
</evidence>
<keyword evidence="2" id="KW-1185">Reference proteome</keyword>
<dbReference type="EMBL" id="SIRS01000004">
    <property type="protein sequence ID" value="TBN15380.1"/>
    <property type="molecule type" value="Genomic_DNA"/>
</dbReference>
<keyword evidence="1" id="KW-0645">Protease</keyword>
<proteinExistence type="predicted"/>
<protein>
    <submittedName>
        <fullName evidence="1">Carboxypeptidase-like regulatory domain-containing protein</fullName>
    </submittedName>
</protein>